<keyword evidence="2" id="KW-0808">Transferase</keyword>
<feature type="domain" description="Methyltransferase type 11" evidence="1">
    <location>
        <begin position="49"/>
        <end position="138"/>
    </location>
</feature>
<evidence type="ECO:0000313" key="2">
    <source>
        <dbReference type="EMBL" id="MEA5518483.1"/>
    </source>
</evidence>
<dbReference type="SUPFAM" id="SSF53335">
    <property type="entry name" value="S-adenosyl-L-methionine-dependent methyltransferases"/>
    <property type="match status" value="1"/>
</dbReference>
<protein>
    <submittedName>
        <fullName evidence="2">Methyltransferase domain-containing protein</fullName>
    </submittedName>
</protein>
<dbReference type="InterPro" id="IPR029063">
    <property type="entry name" value="SAM-dependent_MTases_sf"/>
</dbReference>
<keyword evidence="3" id="KW-1185">Reference proteome</keyword>
<dbReference type="GO" id="GO:0032259">
    <property type="term" value="P:methylation"/>
    <property type="evidence" value="ECO:0007669"/>
    <property type="project" value="UniProtKB-KW"/>
</dbReference>
<accession>A0ABU5TUB1</accession>
<gene>
    <name evidence="2" type="ORF">VB854_05930</name>
</gene>
<dbReference type="CDD" id="cd02440">
    <property type="entry name" value="AdoMet_MTases"/>
    <property type="match status" value="1"/>
</dbReference>
<reference evidence="2 3" key="1">
    <citation type="submission" date="2023-12" db="EMBL/GenBank/DDBJ databases">
        <title>Baltic Sea Cyanobacteria.</title>
        <authorList>
            <person name="Delbaje E."/>
            <person name="Fewer D.P."/>
            <person name="Shishido T.K."/>
        </authorList>
    </citation>
    <scope>NUCLEOTIDE SEQUENCE [LARGE SCALE GENOMIC DNA]</scope>
    <source>
        <strain evidence="2 3">CCNP 1315</strain>
    </source>
</reference>
<name>A0ABU5TUB1_9CYAN</name>
<dbReference type="GO" id="GO:0008168">
    <property type="term" value="F:methyltransferase activity"/>
    <property type="evidence" value="ECO:0007669"/>
    <property type="project" value="UniProtKB-KW"/>
</dbReference>
<dbReference type="Gene3D" id="3.40.50.150">
    <property type="entry name" value="Vaccinia Virus protein VP39"/>
    <property type="match status" value="1"/>
</dbReference>
<organism evidence="2 3">
    <name type="scientific">Limnoraphis robusta CCNP1315</name>
    <dbReference type="NCBI Taxonomy" id="3110306"/>
    <lineage>
        <taxon>Bacteria</taxon>
        <taxon>Bacillati</taxon>
        <taxon>Cyanobacteriota</taxon>
        <taxon>Cyanophyceae</taxon>
        <taxon>Oscillatoriophycideae</taxon>
        <taxon>Oscillatoriales</taxon>
        <taxon>Sirenicapillariaceae</taxon>
        <taxon>Limnoraphis</taxon>
    </lineage>
</organism>
<dbReference type="Proteomes" id="UP001301728">
    <property type="component" value="Unassembled WGS sequence"/>
</dbReference>
<dbReference type="EMBL" id="JAYGHT010000010">
    <property type="protein sequence ID" value="MEA5518483.1"/>
    <property type="molecule type" value="Genomic_DNA"/>
</dbReference>
<evidence type="ECO:0000259" key="1">
    <source>
        <dbReference type="Pfam" id="PF08241"/>
    </source>
</evidence>
<comment type="caution">
    <text evidence="2">The sequence shown here is derived from an EMBL/GenBank/DDBJ whole genome shotgun (WGS) entry which is preliminary data.</text>
</comment>
<sequence>MSIQTANNTPTPFVNDWNVHLYDHRHRYVSHLATDLLKLLHPQNGEHILDLGCGTGHLTYRITACGAEVVGVDSAVSMIERASHSYPTLKFAVVDAASLGMSEQFDGVFSNAVLHWLKQPEKVIEGVWQALKPGGRFVAEFGGKGNVETIISGICEALDEAGYPENQSFNPWYFPSIAEYATLLERQGFQLKLATLFDRPTPLDEGKNGLRNWIEMFASCFFQNIPAEQQEKILKRIEKKLHSKLCQNGSWIADYKRIRIKAVKPN</sequence>
<dbReference type="RefSeq" id="WP_323273328.1">
    <property type="nucleotide sequence ID" value="NZ_JAYGHT010000010.1"/>
</dbReference>
<proteinExistence type="predicted"/>
<keyword evidence="2" id="KW-0489">Methyltransferase</keyword>
<dbReference type="PANTHER" id="PTHR43861:SF1">
    <property type="entry name" value="TRANS-ACONITATE 2-METHYLTRANSFERASE"/>
    <property type="match status" value="1"/>
</dbReference>
<dbReference type="InterPro" id="IPR013216">
    <property type="entry name" value="Methyltransf_11"/>
</dbReference>
<evidence type="ECO:0000313" key="3">
    <source>
        <dbReference type="Proteomes" id="UP001301728"/>
    </source>
</evidence>
<dbReference type="PANTHER" id="PTHR43861">
    <property type="entry name" value="TRANS-ACONITATE 2-METHYLTRANSFERASE-RELATED"/>
    <property type="match status" value="1"/>
</dbReference>
<dbReference type="Pfam" id="PF08241">
    <property type="entry name" value="Methyltransf_11"/>
    <property type="match status" value="1"/>
</dbReference>